<evidence type="ECO:0008006" key="4">
    <source>
        <dbReference type="Google" id="ProtNLM"/>
    </source>
</evidence>
<evidence type="ECO:0000313" key="2">
    <source>
        <dbReference type="EMBL" id="TYB83534.1"/>
    </source>
</evidence>
<keyword evidence="3" id="KW-1185">Reference proteome</keyword>
<reference evidence="2 3" key="1">
    <citation type="submission" date="2019-08" db="EMBL/GenBank/DDBJ databases">
        <title>Identification of a novel species of the genus Boseongicola.</title>
        <authorList>
            <person name="Zhang X.-Q."/>
        </authorList>
    </citation>
    <scope>NUCLEOTIDE SEQUENCE [LARGE SCALE GENOMIC DNA]</scope>
    <source>
        <strain evidence="2 3">HY14</strain>
    </source>
</reference>
<name>A0A5D0RSE2_9RHOB</name>
<evidence type="ECO:0000256" key="1">
    <source>
        <dbReference type="SAM" id="Phobius"/>
    </source>
</evidence>
<proteinExistence type="predicted"/>
<keyword evidence="1" id="KW-0472">Membrane</keyword>
<gene>
    <name evidence="2" type="ORF">FVF75_00460</name>
</gene>
<sequence>MGTDPEHQALARQGRLAGLVIAATGALWVVATWAGSHWDWPMRTRALIDLAALGGFVFALIVTFRIWRARRKDEG</sequence>
<dbReference type="AlphaFoldDB" id="A0A5D0RSE2"/>
<feature type="transmembrane region" description="Helical" evidence="1">
    <location>
        <begin position="46"/>
        <end position="67"/>
    </location>
</feature>
<dbReference type="Proteomes" id="UP000322080">
    <property type="component" value="Unassembled WGS sequence"/>
</dbReference>
<protein>
    <recommendedName>
        <fullName evidence="4">DUF5337 domain-containing protein</fullName>
    </recommendedName>
</protein>
<keyword evidence="1" id="KW-0812">Transmembrane</keyword>
<comment type="caution">
    <text evidence="2">The sequence shown here is derived from an EMBL/GenBank/DDBJ whole genome shotgun (WGS) entry which is preliminary data.</text>
</comment>
<evidence type="ECO:0000313" key="3">
    <source>
        <dbReference type="Proteomes" id="UP000322080"/>
    </source>
</evidence>
<dbReference type="EMBL" id="VSIY01000001">
    <property type="protein sequence ID" value="TYB83534.1"/>
    <property type="molecule type" value="Genomic_DNA"/>
</dbReference>
<feature type="transmembrane region" description="Helical" evidence="1">
    <location>
        <begin position="16"/>
        <end position="34"/>
    </location>
</feature>
<dbReference type="InterPro" id="IPR020308">
    <property type="entry name" value="Uncharacterised_Ynq1"/>
</dbReference>
<accession>A0A5D0RSE2</accession>
<dbReference type="RefSeq" id="WP_148375777.1">
    <property type="nucleotide sequence ID" value="NZ_VSIY01000001.1"/>
</dbReference>
<dbReference type="Pfam" id="PF17272">
    <property type="entry name" value="DUF5337"/>
    <property type="match status" value="1"/>
</dbReference>
<organism evidence="2 3">
    <name type="scientific">Maritimibacter fusiformis</name>
    <dbReference type="NCBI Taxonomy" id="2603819"/>
    <lineage>
        <taxon>Bacteria</taxon>
        <taxon>Pseudomonadati</taxon>
        <taxon>Pseudomonadota</taxon>
        <taxon>Alphaproteobacteria</taxon>
        <taxon>Rhodobacterales</taxon>
        <taxon>Roseobacteraceae</taxon>
        <taxon>Maritimibacter</taxon>
    </lineage>
</organism>
<keyword evidence="1" id="KW-1133">Transmembrane helix</keyword>